<evidence type="ECO:0000313" key="2">
    <source>
        <dbReference type="Proteomes" id="UP000237105"/>
    </source>
</evidence>
<sequence>MNVALMAKWSWQLLSGHKSLCCDVLRAKDLKSMNFADASYRNSDYWFWKLVIKARHWVLKVACKAVGHGRSINVWTDPCVPFYLGFRPTPMGVERRGFVYAADFVTELRLCFDQEAVSAICKIDVGNETRPDRWIWTKDANGEFSTKSAYLLQALNRAPSQPILLPKEWTKLCATLESTKGIKFYGGRFFQMLSQFNLGSISFKRVCKLLRGVVRIAVIHNQAQPDVSNSLRNEMMLATVARDHNCLVLFAATCKVMLNSALAGETQAAILALTEPANRKLQFCIVEGDSQLAISNLNGDLTNWEVPNSVGAAKDLCNNRSSIRQSEFRFAQFDYNEFRLAQSIAAESLVASSSALGRGPRPSLFEPSQALYPLV</sequence>
<protein>
    <submittedName>
        <fullName evidence="1">Uncharacterized protein</fullName>
    </submittedName>
</protein>
<comment type="caution">
    <text evidence="1">The sequence shown here is derived from an EMBL/GenBank/DDBJ whole genome shotgun (WGS) entry which is preliminary data.</text>
</comment>
<gene>
    <name evidence="1" type="ORF">PanWU01x14_134550</name>
</gene>
<organism evidence="1 2">
    <name type="scientific">Parasponia andersonii</name>
    <name type="common">Sponia andersonii</name>
    <dbReference type="NCBI Taxonomy" id="3476"/>
    <lineage>
        <taxon>Eukaryota</taxon>
        <taxon>Viridiplantae</taxon>
        <taxon>Streptophyta</taxon>
        <taxon>Embryophyta</taxon>
        <taxon>Tracheophyta</taxon>
        <taxon>Spermatophyta</taxon>
        <taxon>Magnoliopsida</taxon>
        <taxon>eudicotyledons</taxon>
        <taxon>Gunneridae</taxon>
        <taxon>Pentapetalae</taxon>
        <taxon>rosids</taxon>
        <taxon>fabids</taxon>
        <taxon>Rosales</taxon>
        <taxon>Cannabaceae</taxon>
        <taxon>Parasponia</taxon>
    </lineage>
</organism>
<accession>A0A2P5CPP3</accession>
<reference evidence="2" key="1">
    <citation type="submission" date="2016-06" db="EMBL/GenBank/DDBJ databases">
        <title>Parallel loss of symbiosis genes in relatives of nitrogen-fixing non-legume Parasponia.</title>
        <authorList>
            <person name="Van Velzen R."/>
            <person name="Holmer R."/>
            <person name="Bu F."/>
            <person name="Rutten L."/>
            <person name="Van Zeijl A."/>
            <person name="Liu W."/>
            <person name="Santuari L."/>
            <person name="Cao Q."/>
            <person name="Sharma T."/>
            <person name="Shen D."/>
            <person name="Roswanjaya Y."/>
            <person name="Wardhani T."/>
            <person name="Kalhor M.S."/>
            <person name="Jansen J."/>
            <person name="Van den Hoogen J."/>
            <person name="Gungor B."/>
            <person name="Hartog M."/>
            <person name="Hontelez J."/>
            <person name="Verver J."/>
            <person name="Yang W.-C."/>
            <person name="Schijlen E."/>
            <person name="Repin R."/>
            <person name="Schilthuizen M."/>
            <person name="Schranz E."/>
            <person name="Heidstra R."/>
            <person name="Miyata K."/>
            <person name="Fedorova E."/>
            <person name="Kohlen W."/>
            <person name="Bisseling T."/>
            <person name="Smit S."/>
            <person name="Geurts R."/>
        </authorList>
    </citation>
    <scope>NUCLEOTIDE SEQUENCE [LARGE SCALE GENOMIC DNA]</scope>
    <source>
        <strain evidence="2">cv. WU1-14</strain>
    </source>
</reference>
<evidence type="ECO:0000313" key="1">
    <source>
        <dbReference type="EMBL" id="PON63008.1"/>
    </source>
</evidence>
<proteinExistence type="predicted"/>
<keyword evidence="2" id="KW-1185">Reference proteome</keyword>
<dbReference type="AlphaFoldDB" id="A0A2P5CPP3"/>
<dbReference type="Proteomes" id="UP000237105">
    <property type="component" value="Unassembled WGS sequence"/>
</dbReference>
<dbReference type="EMBL" id="JXTB01000108">
    <property type="protein sequence ID" value="PON63008.1"/>
    <property type="molecule type" value="Genomic_DNA"/>
</dbReference>
<name>A0A2P5CPP3_PARAD</name>
<dbReference type="OrthoDB" id="1929473at2759"/>